<dbReference type="AlphaFoldDB" id="A0AA36C8T3"/>
<gene>
    <name evidence="1" type="ORF">MSPICULIGERA_LOCUS2638</name>
</gene>
<proteinExistence type="predicted"/>
<evidence type="ECO:0000313" key="1">
    <source>
        <dbReference type="EMBL" id="CAJ0563938.1"/>
    </source>
</evidence>
<organism evidence="1 2">
    <name type="scientific">Mesorhabditis spiculigera</name>
    <dbReference type="NCBI Taxonomy" id="96644"/>
    <lineage>
        <taxon>Eukaryota</taxon>
        <taxon>Metazoa</taxon>
        <taxon>Ecdysozoa</taxon>
        <taxon>Nematoda</taxon>
        <taxon>Chromadorea</taxon>
        <taxon>Rhabditida</taxon>
        <taxon>Rhabditina</taxon>
        <taxon>Rhabditomorpha</taxon>
        <taxon>Rhabditoidea</taxon>
        <taxon>Rhabditidae</taxon>
        <taxon>Mesorhabditinae</taxon>
        <taxon>Mesorhabditis</taxon>
    </lineage>
</organism>
<name>A0AA36C8T3_9BILA</name>
<comment type="caution">
    <text evidence="1">The sequence shown here is derived from an EMBL/GenBank/DDBJ whole genome shotgun (WGS) entry which is preliminary data.</text>
</comment>
<protein>
    <submittedName>
        <fullName evidence="1">Uncharacterized protein</fullName>
    </submittedName>
</protein>
<dbReference type="Proteomes" id="UP001177023">
    <property type="component" value="Unassembled WGS sequence"/>
</dbReference>
<dbReference type="EMBL" id="CATQJA010000764">
    <property type="protein sequence ID" value="CAJ0563938.1"/>
    <property type="molecule type" value="Genomic_DNA"/>
</dbReference>
<evidence type="ECO:0000313" key="2">
    <source>
        <dbReference type="Proteomes" id="UP001177023"/>
    </source>
</evidence>
<keyword evidence="2" id="KW-1185">Reference proteome</keyword>
<sequence length="114" mass="14220">MLPNLLMKPLKTRHRRLVQLLFYKFSLDERDLDIIYLDRNNEWNDFWIYYGYNNDSDFDEGLDIGFNKHYNFNDDFNSDKSDQRHEFGFEFSFWNLDRIFYCYPGNFNHYGLYF</sequence>
<accession>A0AA36C8T3</accession>
<feature type="non-terminal residue" evidence="1">
    <location>
        <position position="114"/>
    </location>
</feature>
<reference evidence="1" key="1">
    <citation type="submission" date="2023-06" db="EMBL/GenBank/DDBJ databases">
        <authorList>
            <person name="Delattre M."/>
        </authorList>
    </citation>
    <scope>NUCLEOTIDE SEQUENCE</scope>
    <source>
        <strain evidence="1">AF72</strain>
    </source>
</reference>